<dbReference type="InterPro" id="IPR050794">
    <property type="entry name" value="CPA2_transporter"/>
</dbReference>
<evidence type="ECO:0000313" key="10">
    <source>
        <dbReference type="Proteomes" id="UP000622552"/>
    </source>
</evidence>
<proteinExistence type="predicted"/>
<keyword evidence="3 7" id="KW-0812">Transmembrane</keyword>
<dbReference type="EMBL" id="JADOUF010000001">
    <property type="protein sequence ID" value="MBG6136433.1"/>
    <property type="molecule type" value="Genomic_DNA"/>
</dbReference>
<sequence>MSRRLPLVYAAFVVAPVAVALYLAWPAGTATLTSRPPAAATPAALPADQVFYRLLLAALVVVAVAHAAGAFLRRLGQPPVVGEIAAGFLLGPSVLGLLAPGVEAALFPAGILPFLDVLAQLGLILFMFVVGRDLPLAELRGSGGTAIVVGHATIATPFLVGVLVARILPEGYRPPGVPALVFALFCGVALSVTAFPVLARILTDRGLADTPVGALGMATAGVGDVTAWCVLALVVTVVRGGSPVTVLRTVALTIAFGALMWWVVRPLLARYATSRVALLFVVLLSALATDRIGVHAIFGAFLAGVVMPRGSAVVAGFAQRVEGLTVWLMLPLFFATVGLRLHLEELGGQGWLVLLFVLAAAVGGKVVGTLAPARAAGLDLRTSVGLATMMNCRGLTEIVVLNVGLSLGVISPRLFAVLVAMALVTTAMTGPLLSRLPRSPATRPELVGTAP</sequence>
<dbReference type="InterPro" id="IPR006153">
    <property type="entry name" value="Cation/H_exchanger_TM"/>
</dbReference>
<feature type="transmembrane region" description="Helical" evidence="7">
    <location>
        <begin position="143"/>
        <end position="168"/>
    </location>
</feature>
<feature type="transmembrane region" description="Helical" evidence="7">
    <location>
        <begin position="414"/>
        <end position="433"/>
    </location>
</feature>
<dbReference type="PANTHER" id="PTHR32468:SF0">
    <property type="entry name" value="K(+)_H(+) ANTIPORTER 1"/>
    <property type="match status" value="1"/>
</dbReference>
<evidence type="ECO:0000313" key="9">
    <source>
        <dbReference type="EMBL" id="MBG6136433.1"/>
    </source>
</evidence>
<keyword evidence="2" id="KW-0813">Transport</keyword>
<feature type="transmembrane region" description="Helical" evidence="7">
    <location>
        <begin position="79"/>
        <end position="99"/>
    </location>
</feature>
<comment type="caution">
    <text evidence="9">The sequence shown here is derived from an EMBL/GenBank/DDBJ whole genome shotgun (WGS) entry which is preliminary data.</text>
</comment>
<evidence type="ECO:0000259" key="8">
    <source>
        <dbReference type="Pfam" id="PF00999"/>
    </source>
</evidence>
<dbReference type="Gene3D" id="1.20.1530.20">
    <property type="match status" value="1"/>
</dbReference>
<feature type="domain" description="Cation/H+ exchanger transmembrane" evidence="8">
    <location>
        <begin position="64"/>
        <end position="434"/>
    </location>
</feature>
<feature type="transmembrane region" description="Helical" evidence="7">
    <location>
        <begin position="105"/>
        <end position="131"/>
    </location>
</feature>
<feature type="transmembrane region" description="Helical" evidence="7">
    <location>
        <begin position="180"/>
        <end position="202"/>
    </location>
</feature>
<dbReference type="GO" id="GO:1902600">
    <property type="term" value="P:proton transmembrane transport"/>
    <property type="evidence" value="ECO:0007669"/>
    <property type="project" value="InterPro"/>
</dbReference>
<feature type="transmembrane region" description="Helical" evidence="7">
    <location>
        <begin position="244"/>
        <end position="264"/>
    </location>
</feature>
<evidence type="ECO:0000256" key="3">
    <source>
        <dbReference type="ARBA" id="ARBA00022692"/>
    </source>
</evidence>
<dbReference type="Proteomes" id="UP000622552">
    <property type="component" value="Unassembled WGS sequence"/>
</dbReference>
<feature type="transmembrane region" description="Helical" evidence="7">
    <location>
        <begin position="350"/>
        <end position="371"/>
    </location>
</feature>
<dbReference type="PANTHER" id="PTHR32468">
    <property type="entry name" value="CATION/H + ANTIPORTER"/>
    <property type="match status" value="1"/>
</dbReference>
<keyword evidence="10" id="KW-1185">Reference proteome</keyword>
<feature type="transmembrane region" description="Helical" evidence="7">
    <location>
        <begin position="324"/>
        <end position="343"/>
    </location>
</feature>
<organism evidence="9 10">
    <name type="scientific">Longispora fulva</name>
    <dbReference type="NCBI Taxonomy" id="619741"/>
    <lineage>
        <taxon>Bacteria</taxon>
        <taxon>Bacillati</taxon>
        <taxon>Actinomycetota</taxon>
        <taxon>Actinomycetes</taxon>
        <taxon>Micromonosporales</taxon>
        <taxon>Micromonosporaceae</taxon>
        <taxon>Longispora</taxon>
    </lineage>
</organism>
<feature type="transmembrane region" description="Helical" evidence="7">
    <location>
        <begin position="50"/>
        <end position="72"/>
    </location>
</feature>
<evidence type="ECO:0000256" key="5">
    <source>
        <dbReference type="ARBA" id="ARBA00023065"/>
    </source>
</evidence>
<evidence type="ECO:0000256" key="6">
    <source>
        <dbReference type="ARBA" id="ARBA00023136"/>
    </source>
</evidence>
<comment type="subcellular location">
    <subcellularLocation>
        <location evidence="1">Membrane</location>
        <topology evidence="1">Multi-pass membrane protein</topology>
    </subcellularLocation>
</comment>
<dbReference type="InterPro" id="IPR038770">
    <property type="entry name" value="Na+/solute_symporter_sf"/>
</dbReference>
<accession>A0A8J7GHL2</accession>
<dbReference type="RefSeq" id="WP_197003411.1">
    <property type="nucleotide sequence ID" value="NZ_BONS01000015.1"/>
</dbReference>
<evidence type="ECO:0000256" key="1">
    <source>
        <dbReference type="ARBA" id="ARBA00004141"/>
    </source>
</evidence>
<keyword evidence="6 7" id="KW-0472">Membrane</keyword>
<name>A0A8J7GHL2_9ACTN</name>
<gene>
    <name evidence="9" type="ORF">IW245_002627</name>
</gene>
<feature type="transmembrane region" description="Helical" evidence="7">
    <location>
        <begin position="276"/>
        <end position="304"/>
    </location>
</feature>
<dbReference type="GO" id="GO:0015297">
    <property type="term" value="F:antiporter activity"/>
    <property type="evidence" value="ECO:0007669"/>
    <property type="project" value="InterPro"/>
</dbReference>
<feature type="transmembrane region" description="Helical" evidence="7">
    <location>
        <begin position="7"/>
        <end position="25"/>
    </location>
</feature>
<dbReference type="GO" id="GO:0016020">
    <property type="term" value="C:membrane"/>
    <property type="evidence" value="ECO:0007669"/>
    <property type="project" value="UniProtKB-SubCell"/>
</dbReference>
<evidence type="ECO:0000256" key="7">
    <source>
        <dbReference type="SAM" id="Phobius"/>
    </source>
</evidence>
<feature type="transmembrane region" description="Helical" evidence="7">
    <location>
        <begin position="214"/>
        <end position="238"/>
    </location>
</feature>
<dbReference type="AlphaFoldDB" id="A0A8J7GHL2"/>
<reference evidence="9" key="1">
    <citation type="submission" date="2020-11" db="EMBL/GenBank/DDBJ databases">
        <title>Sequencing the genomes of 1000 actinobacteria strains.</title>
        <authorList>
            <person name="Klenk H.-P."/>
        </authorList>
    </citation>
    <scope>NUCLEOTIDE SEQUENCE</scope>
    <source>
        <strain evidence="9">DSM 45356</strain>
    </source>
</reference>
<evidence type="ECO:0000256" key="2">
    <source>
        <dbReference type="ARBA" id="ARBA00022448"/>
    </source>
</evidence>
<protein>
    <submittedName>
        <fullName evidence="9">Kef-type K+ transport system membrane component KefB</fullName>
    </submittedName>
</protein>
<keyword evidence="4 7" id="KW-1133">Transmembrane helix</keyword>
<evidence type="ECO:0000256" key="4">
    <source>
        <dbReference type="ARBA" id="ARBA00022989"/>
    </source>
</evidence>
<keyword evidence="5" id="KW-0406">Ion transport</keyword>
<dbReference type="Pfam" id="PF00999">
    <property type="entry name" value="Na_H_Exchanger"/>
    <property type="match status" value="1"/>
</dbReference>